<dbReference type="Proteomes" id="UP000031737">
    <property type="component" value="Unassembled WGS sequence"/>
</dbReference>
<dbReference type="VEuPathDB" id="TriTrypDB:TRSC58_04509"/>
<evidence type="ECO:0000313" key="1">
    <source>
        <dbReference type="EMBL" id="ESL07798.1"/>
    </source>
</evidence>
<name>A0A061IXB8_TRYRA</name>
<comment type="caution">
    <text evidence="1">The sequence shown here is derived from an EMBL/GenBank/DDBJ whole genome shotgun (WGS) entry which is preliminary data.</text>
</comment>
<keyword evidence="2" id="KW-1185">Reference proteome</keyword>
<protein>
    <submittedName>
        <fullName evidence="1">Uncharacterized protein</fullName>
    </submittedName>
</protein>
<dbReference type="AlphaFoldDB" id="A0A061IXB8"/>
<reference evidence="1 2" key="1">
    <citation type="submission" date="2013-07" db="EMBL/GenBank/DDBJ databases">
        <authorList>
            <person name="Stoco P.H."/>
            <person name="Wagner G."/>
            <person name="Gerber A."/>
            <person name="Zaha A."/>
            <person name="Thompson C."/>
            <person name="Bartholomeu D.C."/>
            <person name="Luckemeyer D.D."/>
            <person name="Bahia D."/>
            <person name="Loreto E."/>
            <person name="Prestes E.B."/>
            <person name="Lima F.M."/>
            <person name="Rodrigues-Luiz G."/>
            <person name="Vallejo G.A."/>
            <person name="Filho J.F."/>
            <person name="Monteiro K.M."/>
            <person name="Tyler K.M."/>
            <person name="de Almeida L.G."/>
            <person name="Ortiz M.F."/>
            <person name="Siervo M.A."/>
            <person name="de Moraes M.H."/>
            <person name="Cunha O.L."/>
            <person name="Mendonca-Neto R."/>
            <person name="Silva R."/>
            <person name="Teixeira S.M."/>
            <person name="Murta S.M."/>
            <person name="Sincero T.C."/>
            <person name="Mendes T.A."/>
            <person name="Urmenyi T.P."/>
            <person name="Silva V.G."/>
            <person name="da Rocha W.D."/>
            <person name="Andersson B."/>
            <person name="Romanha A.J."/>
            <person name="Steindel M."/>
            <person name="de Vasconcelos A.T."/>
            <person name="Grisard E.C."/>
        </authorList>
    </citation>
    <scope>NUCLEOTIDE SEQUENCE [LARGE SCALE GENOMIC DNA]</scope>
    <source>
        <strain evidence="1 2">SC58</strain>
    </source>
</reference>
<proteinExistence type="predicted"/>
<sequence length="124" mass="13859">MATKEIQLPQAQPRERVLHPCDVIQRGAFQKENSERLHRIRATLGWGAAADTALTETTLLSTRRLGALPSSFALYHHYRGTVSELTPMDLYGLSEDDPNVQPSSRAIVETSIYGYELTMKNLGM</sequence>
<gene>
    <name evidence="1" type="ORF">TRSC58_04509</name>
</gene>
<dbReference type="OrthoDB" id="276304at2759"/>
<dbReference type="EMBL" id="AUPL01004509">
    <property type="protein sequence ID" value="ESL07798.1"/>
    <property type="molecule type" value="Genomic_DNA"/>
</dbReference>
<accession>A0A061IXB8</accession>
<organism evidence="1 2">
    <name type="scientific">Trypanosoma rangeli SC58</name>
    <dbReference type="NCBI Taxonomy" id="429131"/>
    <lineage>
        <taxon>Eukaryota</taxon>
        <taxon>Discoba</taxon>
        <taxon>Euglenozoa</taxon>
        <taxon>Kinetoplastea</taxon>
        <taxon>Metakinetoplastina</taxon>
        <taxon>Trypanosomatida</taxon>
        <taxon>Trypanosomatidae</taxon>
        <taxon>Trypanosoma</taxon>
        <taxon>Herpetosoma</taxon>
    </lineage>
</organism>
<evidence type="ECO:0000313" key="2">
    <source>
        <dbReference type="Proteomes" id="UP000031737"/>
    </source>
</evidence>